<evidence type="ECO:0000256" key="1">
    <source>
        <dbReference type="ARBA" id="ARBA00023002"/>
    </source>
</evidence>
<dbReference type="PANTHER" id="PTHR43189:SF1">
    <property type="entry name" value="ZINC-TYPE ALCOHOL DEHYDROGENASE-LIKE PROTEIN C1198.01"/>
    <property type="match status" value="1"/>
</dbReference>
<dbReference type="Proteomes" id="UP000063718">
    <property type="component" value="Unassembled WGS sequence"/>
</dbReference>
<dbReference type="SUPFAM" id="SSF51735">
    <property type="entry name" value="NAD(P)-binding Rossmann-fold domains"/>
    <property type="match status" value="1"/>
</dbReference>
<feature type="domain" description="Alcohol dehydrogenase-like N-terminal" evidence="4">
    <location>
        <begin position="55"/>
        <end position="176"/>
    </location>
</feature>
<dbReference type="SUPFAM" id="SSF50129">
    <property type="entry name" value="GroES-like"/>
    <property type="match status" value="1"/>
</dbReference>
<dbReference type="EMBL" id="DF238840">
    <property type="protein sequence ID" value="GAF27322.1"/>
    <property type="molecule type" value="Genomic_DNA"/>
</dbReference>
<name>A0A0S6UEE8_NEOTH</name>
<dbReference type="InterPro" id="IPR013154">
    <property type="entry name" value="ADH-like_N"/>
</dbReference>
<feature type="domain" description="Alcohol dehydrogenase-like C-terminal" evidence="3">
    <location>
        <begin position="230"/>
        <end position="363"/>
    </location>
</feature>
<reference evidence="5" key="1">
    <citation type="journal article" date="2014" name="Gene">
        <title>Genome-guided analysis of transformation efficiency and carbon dioxide assimilation by Moorella thermoacetica Y72.</title>
        <authorList>
            <person name="Tsukahara K."/>
            <person name="Kita A."/>
            <person name="Nakashimada Y."/>
            <person name="Hoshino T."/>
            <person name="Murakami K."/>
        </authorList>
    </citation>
    <scope>NUCLEOTIDE SEQUENCE [LARGE SCALE GENOMIC DNA]</scope>
    <source>
        <strain evidence="5">Y72</strain>
    </source>
</reference>
<dbReference type="Pfam" id="PF00107">
    <property type="entry name" value="ADH_zinc_N"/>
    <property type="match status" value="1"/>
</dbReference>
<dbReference type="RefSeq" id="WP_143106818.1">
    <property type="nucleotide sequence ID" value="NZ_DF238840.1"/>
</dbReference>
<dbReference type="InterPro" id="IPR053539">
    <property type="entry name" value="Scyllo-inosose_DH"/>
</dbReference>
<gene>
    <name evidence="5" type="ORF">MTY_2663</name>
</gene>
<comment type="similarity">
    <text evidence="2">Belongs to the zinc-containing alcohol dehydrogenase family.</text>
</comment>
<dbReference type="InterPro" id="IPR013149">
    <property type="entry name" value="ADH-like_C"/>
</dbReference>
<dbReference type="PANTHER" id="PTHR43189">
    <property type="entry name" value="ZINC-TYPE ALCOHOL DEHYDROGENASE-LIKE PROTEIN C1198.01-RELATED"/>
    <property type="match status" value="1"/>
</dbReference>
<evidence type="ECO:0000256" key="2">
    <source>
        <dbReference type="RuleBase" id="RU361277"/>
    </source>
</evidence>
<dbReference type="GO" id="GO:0016491">
    <property type="term" value="F:oxidoreductase activity"/>
    <property type="evidence" value="ECO:0007669"/>
    <property type="project" value="UniProtKB-KW"/>
</dbReference>
<proteinExistence type="inferred from homology"/>
<dbReference type="InterPro" id="IPR011032">
    <property type="entry name" value="GroES-like_sf"/>
</dbReference>
<sequence length="405" mass="44270">MSTKMRAVVLNADWDPKPEFKLGPKDIEGRQTYLGSKVWRNPRVAVEERDIPKAGPGEVVIEVKACGICGSDVHMAQPDDQGYIFYPGLTGFPTVLGHEFSGVIVEAGPGAFDKRTNKPFKGGEAVCAEEMLWCGACQPCADGWPNHCERLDEIGFNVDGAFAKYIKVPARVVWNLEPLRERYSDEEVFLLGSLVEPTSVAYNAVIERSGWGILGGIRPGDNVVICGGGPIGIAACAVLKRQGAARVILSEPEPARAELGRKMGADYTINPLQEDFTERVLEITHGYGAALYLEATGLPTVVYPQIEKTIWEQKTLNARVMVVARADAKMPVTGEVLQVRRAQIIGAQGHSGHGTFPRVIESMAAGMNMLPMITKQITLDEVPQNLVTLRTDRKECKITVRLDKE</sequence>
<dbReference type="GO" id="GO:0008270">
    <property type="term" value="F:zinc ion binding"/>
    <property type="evidence" value="ECO:0007669"/>
    <property type="project" value="InterPro"/>
</dbReference>
<comment type="cofactor">
    <cofactor evidence="2">
        <name>Zn(2+)</name>
        <dbReference type="ChEBI" id="CHEBI:29105"/>
    </cofactor>
</comment>
<dbReference type="NCBIfam" id="NF041097">
    <property type="entry name" value="keto_inos_dh_IolM"/>
    <property type="match status" value="1"/>
</dbReference>
<dbReference type="Gene3D" id="3.90.180.10">
    <property type="entry name" value="Medium-chain alcohol dehydrogenases, catalytic domain"/>
    <property type="match status" value="1"/>
</dbReference>
<dbReference type="Pfam" id="PF08240">
    <property type="entry name" value="ADH_N"/>
    <property type="match status" value="1"/>
</dbReference>
<protein>
    <submittedName>
        <fullName evidence="5">Threonine dehydrogenase and related Zn-dependent dehydrogenases</fullName>
    </submittedName>
</protein>
<dbReference type="AlphaFoldDB" id="A0A0S6UEE8"/>
<dbReference type="Gene3D" id="3.40.50.720">
    <property type="entry name" value="NAD(P)-binding Rossmann-like Domain"/>
    <property type="match status" value="1"/>
</dbReference>
<dbReference type="PROSITE" id="PS00059">
    <property type="entry name" value="ADH_ZINC"/>
    <property type="match status" value="1"/>
</dbReference>
<organism evidence="5">
    <name type="scientific">Moorella thermoacetica Y72</name>
    <dbReference type="NCBI Taxonomy" id="1325331"/>
    <lineage>
        <taxon>Bacteria</taxon>
        <taxon>Bacillati</taxon>
        <taxon>Bacillota</taxon>
        <taxon>Clostridia</taxon>
        <taxon>Neomoorellales</taxon>
        <taxon>Neomoorellaceae</taxon>
        <taxon>Neomoorella</taxon>
    </lineage>
</organism>
<evidence type="ECO:0000259" key="4">
    <source>
        <dbReference type="Pfam" id="PF08240"/>
    </source>
</evidence>
<dbReference type="InterPro" id="IPR036291">
    <property type="entry name" value="NAD(P)-bd_dom_sf"/>
</dbReference>
<keyword evidence="2" id="KW-0862">Zinc</keyword>
<accession>A0A0S6UEE8</accession>
<dbReference type="InterPro" id="IPR002328">
    <property type="entry name" value="ADH_Zn_CS"/>
</dbReference>
<evidence type="ECO:0000313" key="5">
    <source>
        <dbReference type="EMBL" id="GAF27322.1"/>
    </source>
</evidence>
<keyword evidence="1" id="KW-0560">Oxidoreductase</keyword>
<keyword evidence="2" id="KW-0479">Metal-binding</keyword>
<evidence type="ECO:0000259" key="3">
    <source>
        <dbReference type="Pfam" id="PF00107"/>
    </source>
</evidence>